<dbReference type="PROSITE" id="PS51257">
    <property type="entry name" value="PROKAR_LIPOPROTEIN"/>
    <property type="match status" value="1"/>
</dbReference>
<dbReference type="Proteomes" id="UP001303889">
    <property type="component" value="Unassembled WGS sequence"/>
</dbReference>
<evidence type="ECO:0000256" key="7">
    <source>
        <dbReference type="ARBA" id="ARBA00023295"/>
    </source>
</evidence>
<proteinExistence type="inferred from homology"/>
<keyword evidence="7 9" id="KW-0326">Glycosidase</keyword>
<comment type="catalytic activity">
    <reaction evidence="1">
        <text>Endohydrolysis of (1-&gt;4)-beta-D-glucosidic linkages in cellulose, lichenin and cereal beta-D-glucans.</text>
        <dbReference type="EC" id="3.2.1.4"/>
    </reaction>
</comment>
<accession>A0AAN6MMC8</accession>
<dbReference type="PROSITE" id="PS51164">
    <property type="entry name" value="CBM1_2"/>
    <property type="match status" value="1"/>
</dbReference>
<evidence type="ECO:0000256" key="10">
    <source>
        <dbReference type="SAM" id="SignalP"/>
    </source>
</evidence>
<evidence type="ECO:0000256" key="4">
    <source>
        <dbReference type="ARBA" id="ARBA00022729"/>
    </source>
</evidence>
<feature type="signal peptide" evidence="10">
    <location>
        <begin position="1"/>
        <end position="16"/>
    </location>
</feature>
<evidence type="ECO:0000256" key="8">
    <source>
        <dbReference type="ARBA" id="ARBA00023326"/>
    </source>
</evidence>
<dbReference type="GO" id="GO:0030248">
    <property type="term" value="F:cellulose binding"/>
    <property type="evidence" value="ECO:0007669"/>
    <property type="project" value="InterPro"/>
</dbReference>
<reference evidence="12" key="1">
    <citation type="journal article" date="2023" name="Mol. Phylogenet. Evol.">
        <title>Genome-scale phylogeny and comparative genomics of the fungal order Sordariales.</title>
        <authorList>
            <person name="Hensen N."/>
            <person name="Bonometti L."/>
            <person name="Westerberg I."/>
            <person name="Brannstrom I.O."/>
            <person name="Guillou S."/>
            <person name="Cros-Aarteil S."/>
            <person name="Calhoun S."/>
            <person name="Haridas S."/>
            <person name="Kuo A."/>
            <person name="Mondo S."/>
            <person name="Pangilinan J."/>
            <person name="Riley R."/>
            <person name="LaButti K."/>
            <person name="Andreopoulos B."/>
            <person name="Lipzen A."/>
            <person name="Chen C."/>
            <person name="Yan M."/>
            <person name="Daum C."/>
            <person name="Ng V."/>
            <person name="Clum A."/>
            <person name="Steindorff A."/>
            <person name="Ohm R.A."/>
            <person name="Martin F."/>
            <person name="Silar P."/>
            <person name="Natvig D.O."/>
            <person name="Lalanne C."/>
            <person name="Gautier V."/>
            <person name="Ament-Velasquez S.L."/>
            <person name="Kruys A."/>
            <person name="Hutchinson M.I."/>
            <person name="Powell A.J."/>
            <person name="Barry K."/>
            <person name="Miller A.N."/>
            <person name="Grigoriev I.V."/>
            <person name="Debuchy R."/>
            <person name="Gladieux P."/>
            <person name="Hiltunen Thoren M."/>
            <person name="Johannesson H."/>
        </authorList>
    </citation>
    <scope>NUCLEOTIDE SEQUENCE</scope>
    <source>
        <strain evidence="12">CBS 103.79</strain>
    </source>
</reference>
<evidence type="ECO:0000313" key="12">
    <source>
        <dbReference type="EMBL" id="KAK3902936.1"/>
    </source>
</evidence>
<evidence type="ECO:0000256" key="6">
    <source>
        <dbReference type="ARBA" id="ARBA00023277"/>
    </source>
</evidence>
<dbReference type="EC" id="3.2.1.4" evidence="3"/>
<dbReference type="GO" id="GO:0008810">
    <property type="term" value="F:cellulase activity"/>
    <property type="evidence" value="ECO:0007669"/>
    <property type="project" value="UniProtKB-EC"/>
</dbReference>
<comment type="caution">
    <text evidence="12">The sequence shown here is derived from an EMBL/GenBank/DDBJ whole genome shotgun (WGS) entry which is preliminary data.</text>
</comment>
<dbReference type="GO" id="GO:0005576">
    <property type="term" value="C:extracellular region"/>
    <property type="evidence" value="ECO:0007669"/>
    <property type="project" value="InterPro"/>
</dbReference>
<evidence type="ECO:0000256" key="2">
    <source>
        <dbReference type="ARBA" id="ARBA00005641"/>
    </source>
</evidence>
<dbReference type="InterPro" id="IPR000254">
    <property type="entry name" value="CBD"/>
</dbReference>
<dbReference type="InterPro" id="IPR035971">
    <property type="entry name" value="CBD_sf"/>
</dbReference>
<sequence>MKSALLSGLFAAGAAAQSGAWAQCGGIGFTGSTSCVSGYHCVYSNDWYSQCVPGTAATTLKTSTTSAPPTSTSSVSNKKFKWFGINQSCGEFGQGIYPGTWGKEFTFPSTLSIQTHINDGFNAFRVGFAMERLAPNRLTASLEPNYLRNLTSVVNYITSAGKYAILDPHNYGRFYSSIITSPSDFGSFWSKLASHFASNSHVIFDTNNEYHDMDQTLVFNLNQAAITAIRGAGATSQYIFAEGNSWTGAWTWNTTNTNLAALNDPAGKLVYEMHQYLDSDGSGTSTSCVSTEVGVQRVIGATNWLRANGKVGVLGEFAGGANSVCQTAITGLLDHLKANADVWQGALWWAGGPWWGDYIYSYEPPSGTGYTYYNSLLKKYVP</sequence>
<feature type="domain" description="CBM1" evidence="11">
    <location>
        <begin position="16"/>
        <end position="52"/>
    </location>
</feature>
<dbReference type="Pfam" id="PF00734">
    <property type="entry name" value="CBM_1"/>
    <property type="match status" value="1"/>
</dbReference>
<dbReference type="SMART" id="SM00236">
    <property type="entry name" value="fCBD"/>
    <property type="match status" value="1"/>
</dbReference>
<evidence type="ECO:0000256" key="1">
    <source>
        <dbReference type="ARBA" id="ARBA00000966"/>
    </source>
</evidence>
<dbReference type="InterPro" id="IPR001547">
    <property type="entry name" value="Glyco_hydro_5"/>
</dbReference>
<dbReference type="SUPFAM" id="SSF51445">
    <property type="entry name" value="(Trans)glycosidases"/>
    <property type="match status" value="1"/>
</dbReference>
<dbReference type="PANTHER" id="PTHR34142:SF1">
    <property type="entry name" value="GLYCOSIDE HYDROLASE FAMILY 5 DOMAIN-CONTAINING PROTEIN"/>
    <property type="match status" value="1"/>
</dbReference>
<organism evidence="12 13">
    <name type="scientific">Staphylotrichum tortipilum</name>
    <dbReference type="NCBI Taxonomy" id="2831512"/>
    <lineage>
        <taxon>Eukaryota</taxon>
        <taxon>Fungi</taxon>
        <taxon>Dikarya</taxon>
        <taxon>Ascomycota</taxon>
        <taxon>Pezizomycotina</taxon>
        <taxon>Sordariomycetes</taxon>
        <taxon>Sordariomycetidae</taxon>
        <taxon>Sordariales</taxon>
        <taxon>Chaetomiaceae</taxon>
        <taxon>Staphylotrichum</taxon>
    </lineage>
</organism>
<keyword evidence="8" id="KW-0624">Polysaccharide degradation</keyword>
<protein>
    <recommendedName>
        <fullName evidence="3">cellulase</fullName>
        <ecNumber evidence="3">3.2.1.4</ecNumber>
    </recommendedName>
</protein>
<dbReference type="AlphaFoldDB" id="A0AAN6MMC8"/>
<comment type="similarity">
    <text evidence="2 9">Belongs to the glycosyl hydrolase 5 (cellulase A) family.</text>
</comment>
<feature type="chain" id="PRO_5042893358" description="cellulase" evidence="10">
    <location>
        <begin position="17"/>
        <end position="382"/>
    </location>
</feature>
<dbReference type="EMBL" id="MU855479">
    <property type="protein sequence ID" value="KAK3902936.1"/>
    <property type="molecule type" value="Genomic_DNA"/>
</dbReference>
<dbReference type="FunFam" id="3.20.20.80:FF:000078">
    <property type="entry name" value="Endo-beta-1,4-glucanase B"/>
    <property type="match status" value="1"/>
</dbReference>
<dbReference type="InterPro" id="IPR017853">
    <property type="entry name" value="GH"/>
</dbReference>
<name>A0AAN6MMC8_9PEZI</name>
<dbReference type="Gene3D" id="3.20.20.80">
    <property type="entry name" value="Glycosidases"/>
    <property type="match status" value="1"/>
</dbReference>
<keyword evidence="13" id="KW-1185">Reference proteome</keyword>
<reference evidence="12" key="2">
    <citation type="submission" date="2023-05" db="EMBL/GenBank/DDBJ databases">
        <authorList>
            <consortium name="Lawrence Berkeley National Laboratory"/>
            <person name="Steindorff A."/>
            <person name="Hensen N."/>
            <person name="Bonometti L."/>
            <person name="Westerberg I."/>
            <person name="Brannstrom I.O."/>
            <person name="Guillou S."/>
            <person name="Cros-Aarteil S."/>
            <person name="Calhoun S."/>
            <person name="Haridas S."/>
            <person name="Kuo A."/>
            <person name="Mondo S."/>
            <person name="Pangilinan J."/>
            <person name="Riley R."/>
            <person name="Labutti K."/>
            <person name="Andreopoulos B."/>
            <person name="Lipzen A."/>
            <person name="Chen C."/>
            <person name="Yanf M."/>
            <person name="Daum C."/>
            <person name="Ng V."/>
            <person name="Clum A."/>
            <person name="Ohm R."/>
            <person name="Martin F."/>
            <person name="Silar P."/>
            <person name="Natvig D."/>
            <person name="Lalanne C."/>
            <person name="Gautier V."/>
            <person name="Ament-Velasquez S.L."/>
            <person name="Kruys A."/>
            <person name="Hutchinson M.I."/>
            <person name="Powell A.J."/>
            <person name="Barry K."/>
            <person name="Miller A.N."/>
            <person name="Grigoriev I.V."/>
            <person name="Debuchy R."/>
            <person name="Gladieux P."/>
            <person name="Thoren M.H."/>
            <person name="Johannesson H."/>
        </authorList>
    </citation>
    <scope>NUCLEOTIDE SEQUENCE</scope>
    <source>
        <strain evidence="12">CBS 103.79</strain>
    </source>
</reference>
<keyword evidence="4 10" id="KW-0732">Signal</keyword>
<gene>
    <name evidence="12" type="ORF">C8A05DRAFT_33359</name>
</gene>
<evidence type="ECO:0000259" key="11">
    <source>
        <dbReference type="PROSITE" id="PS51164"/>
    </source>
</evidence>
<dbReference type="PANTHER" id="PTHR34142">
    <property type="entry name" value="ENDO-BETA-1,4-GLUCANASE A"/>
    <property type="match status" value="1"/>
</dbReference>
<evidence type="ECO:0000256" key="5">
    <source>
        <dbReference type="ARBA" id="ARBA00022801"/>
    </source>
</evidence>
<dbReference type="Pfam" id="PF00150">
    <property type="entry name" value="Cellulase"/>
    <property type="match status" value="1"/>
</dbReference>
<dbReference type="SUPFAM" id="SSF57180">
    <property type="entry name" value="Cellulose-binding domain"/>
    <property type="match status" value="1"/>
</dbReference>
<evidence type="ECO:0000256" key="3">
    <source>
        <dbReference type="ARBA" id="ARBA00012601"/>
    </source>
</evidence>
<evidence type="ECO:0000313" key="13">
    <source>
        <dbReference type="Proteomes" id="UP001303889"/>
    </source>
</evidence>
<dbReference type="GO" id="GO:0009251">
    <property type="term" value="P:glucan catabolic process"/>
    <property type="evidence" value="ECO:0007669"/>
    <property type="project" value="TreeGrafter"/>
</dbReference>
<evidence type="ECO:0000256" key="9">
    <source>
        <dbReference type="RuleBase" id="RU361153"/>
    </source>
</evidence>
<dbReference type="PROSITE" id="PS00562">
    <property type="entry name" value="CBM1_1"/>
    <property type="match status" value="1"/>
</dbReference>
<keyword evidence="6" id="KW-0119">Carbohydrate metabolism</keyword>
<keyword evidence="5 9" id="KW-0378">Hydrolase</keyword>